<comment type="caution">
    <text evidence="1">The sequence shown here is derived from an EMBL/GenBank/DDBJ whole genome shotgun (WGS) entry which is preliminary data.</text>
</comment>
<organism evidence="1 2">
    <name type="scientific">Glycomyces buryatensis</name>
    <dbReference type="NCBI Taxonomy" id="2570927"/>
    <lineage>
        <taxon>Bacteria</taxon>
        <taxon>Bacillati</taxon>
        <taxon>Actinomycetota</taxon>
        <taxon>Actinomycetes</taxon>
        <taxon>Glycomycetales</taxon>
        <taxon>Glycomycetaceae</taxon>
        <taxon>Glycomyces</taxon>
    </lineage>
</organism>
<evidence type="ECO:0000313" key="2">
    <source>
        <dbReference type="Proteomes" id="UP000308760"/>
    </source>
</evidence>
<dbReference type="InterPro" id="IPR021391">
    <property type="entry name" value="DUF3027"/>
</dbReference>
<dbReference type="AlphaFoldDB" id="A0A4S8QG73"/>
<gene>
    <name evidence="1" type="ORF">FAB82_01775</name>
</gene>
<dbReference type="EMBL" id="STGY01000004">
    <property type="protein sequence ID" value="THV43428.1"/>
    <property type="molecule type" value="Genomic_DNA"/>
</dbReference>
<evidence type="ECO:0000313" key="1">
    <source>
        <dbReference type="EMBL" id="THV43428.1"/>
    </source>
</evidence>
<keyword evidence="2" id="KW-1185">Reference proteome</keyword>
<accession>A0A4S8QG73</accession>
<reference evidence="2" key="1">
    <citation type="submission" date="2019-04" db="EMBL/GenBank/DDBJ databases">
        <title>Nocardioides xinjiangensis sp. nov.</title>
        <authorList>
            <person name="Liu S."/>
        </authorList>
    </citation>
    <scope>NUCLEOTIDE SEQUENCE [LARGE SCALE GENOMIC DNA]</scope>
    <source>
        <strain evidence="2">18</strain>
    </source>
</reference>
<dbReference type="Proteomes" id="UP000308760">
    <property type="component" value="Unassembled WGS sequence"/>
</dbReference>
<protein>
    <submittedName>
        <fullName evidence="1">DUF3027 domain-containing protein</fullName>
    </submittedName>
</protein>
<dbReference type="Pfam" id="PF11228">
    <property type="entry name" value="DUF3027"/>
    <property type="match status" value="1"/>
</dbReference>
<proteinExistence type="predicted"/>
<sequence>MRPIHWPILGNVPESSTATAIAKTRTRKPRLDKVCADADELAREAAEEAGDGIGEHLSVEAEDERVVTHYFECTLPGYRGWRWAVVLSRVPRARVATVSETALLPGPDALRAPAWVPWADRLEAGEVGTGEVLPTDEDDDRLMPAYTYSEDDAVEDIAYELGVGRERVMNRFGRTEAAQRWYEGDRGPTAPIAEAAPASARCGTCGFFLPLAGSMRSAFGACANLYSSEDARVVSADHGCGAHSQIAEFVDTTPQGVVQSETVYDDEGSEVL</sequence>
<dbReference type="OrthoDB" id="3210158at2"/>
<reference evidence="1 2" key="2">
    <citation type="submission" date="2019-05" db="EMBL/GenBank/DDBJ databases">
        <title>Glycomyces buryatensis sp. nov.</title>
        <authorList>
            <person name="Nikitina E."/>
        </authorList>
    </citation>
    <scope>NUCLEOTIDE SEQUENCE [LARGE SCALE GENOMIC DNA]</scope>
    <source>
        <strain evidence="1 2">18</strain>
    </source>
</reference>
<name>A0A4S8QG73_9ACTN</name>